<comment type="caution">
    <text evidence="3">The sequence shown here is derived from an EMBL/GenBank/DDBJ whole genome shotgun (WGS) entry which is preliminary data.</text>
</comment>
<dbReference type="GO" id="GO:0008688">
    <property type="term" value="F:3-(3-hydroxyphenyl)propionate hydroxylase activity"/>
    <property type="evidence" value="ECO:0007669"/>
    <property type="project" value="TreeGrafter"/>
</dbReference>
<organism evidence="3 4">
    <name type="scientific">Arthrobacter cavernae</name>
    <dbReference type="NCBI Taxonomy" id="2817681"/>
    <lineage>
        <taxon>Bacteria</taxon>
        <taxon>Bacillati</taxon>
        <taxon>Actinomycetota</taxon>
        <taxon>Actinomycetes</taxon>
        <taxon>Micrococcales</taxon>
        <taxon>Micrococcaceae</taxon>
        <taxon>Arthrobacter</taxon>
    </lineage>
</organism>
<dbReference type="PANTHER" id="PTHR43476:SF3">
    <property type="entry name" value="FAD-BINDING MONOOXYGENASE"/>
    <property type="match status" value="1"/>
</dbReference>
<sequence length="378" mass="40673">MHDVIIVGAGPVGLFMGALLLRQGLDVSILEQRGTRGEQSRAIGIHPPALAVLDTVEAASTLADQGIRIAHGTAYSRGRKVAGLDFSGTSSAFPFILSVPQAITGQVLEDTVRTLDPDALCRGVEVLDVFDDGGSVLVRAARCRTEVLELTARLVIAADGARSRIRSQLGQQEKVRHYPDCYIMGDFGDNTPNGHDAVLFLEPQGIVECFPLPGGIRRWVVRLGEPCTEPTAQLLAQLVRVRTATHLDVESNSMLSAFEVRSRLARRTIHGRVALLGDAAHEISPIGGQGMNLGWLDAAALAPIVGRALAGEPVGRELQDYEQSRYRAALRAVRQAGLNMVLGRPLPPQLLAARNRMFGRGIAMPAVADLVARRFTMH</sequence>
<evidence type="ECO:0000313" key="4">
    <source>
        <dbReference type="Proteomes" id="UP000664164"/>
    </source>
</evidence>
<protein>
    <submittedName>
        <fullName evidence="3">FAD-dependent monooxygenase</fullName>
    </submittedName>
</protein>
<evidence type="ECO:0000256" key="1">
    <source>
        <dbReference type="ARBA" id="ARBA00023002"/>
    </source>
</evidence>
<keyword evidence="4" id="KW-1185">Reference proteome</keyword>
<dbReference type="EMBL" id="JAFNLL010000035">
    <property type="protein sequence ID" value="MBO1269104.1"/>
    <property type="molecule type" value="Genomic_DNA"/>
</dbReference>
<dbReference type="Proteomes" id="UP000664164">
    <property type="component" value="Unassembled WGS sequence"/>
</dbReference>
<dbReference type="Gene3D" id="3.30.70.2450">
    <property type="match status" value="1"/>
</dbReference>
<dbReference type="Pfam" id="PF01494">
    <property type="entry name" value="FAD_binding_3"/>
    <property type="match status" value="1"/>
</dbReference>
<evidence type="ECO:0000313" key="3">
    <source>
        <dbReference type="EMBL" id="MBO1269104.1"/>
    </source>
</evidence>
<dbReference type="PRINTS" id="PR00420">
    <property type="entry name" value="RNGMNOXGNASE"/>
</dbReference>
<evidence type="ECO:0000259" key="2">
    <source>
        <dbReference type="Pfam" id="PF01494"/>
    </source>
</evidence>
<dbReference type="InterPro" id="IPR002938">
    <property type="entry name" value="FAD-bd"/>
</dbReference>
<dbReference type="Gene3D" id="3.50.50.60">
    <property type="entry name" value="FAD/NAD(P)-binding domain"/>
    <property type="match status" value="1"/>
</dbReference>
<dbReference type="RefSeq" id="WP_207616966.1">
    <property type="nucleotide sequence ID" value="NZ_JAFNLL010000035.1"/>
</dbReference>
<keyword evidence="1" id="KW-0560">Oxidoreductase</keyword>
<accession>A0A939HH21</accession>
<feature type="domain" description="FAD-binding" evidence="2">
    <location>
        <begin position="3"/>
        <end position="335"/>
    </location>
</feature>
<dbReference type="AlphaFoldDB" id="A0A939HH21"/>
<dbReference type="SUPFAM" id="SSF51905">
    <property type="entry name" value="FAD/NAD(P)-binding domain"/>
    <property type="match status" value="1"/>
</dbReference>
<proteinExistence type="predicted"/>
<keyword evidence="3" id="KW-0503">Monooxygenase</keyword>
<dbReference type="PANTHER" id="PTHR43476">
    <property type="entry name" value="3-(3-HYDROXY-PHENYL)PROPIONATE/3-HYDROXYCINNAMIC ACID HYDROXYLASE"/>
    <property type="match status" value="1"/>
</dbReference>
<dbReference type="GO" id="GO:0071949">
    <property type="term" value="F:FAD binding"/>
    <property type="evidence" value="ECO:0007669"/>
    <property type="project" value="InterPro"/>
</dbReference>
<dbReference type="InterPro" id="IPR050631">
    <property type="entry name" value="PheA/TfdB_FAD_monoxygenase"/>
</dbReference>
<dbReference type="InterPro" id="IPR036188">
    <property type="entry name" value="FAD/NAD-bd_sf"/>
</dbReference>
<dbReference type="GO" id="GO:0019622">
    <property type="term" value="P:3-(3-hydroxy)phenylpropionate catabolic process"/>
    <property type="evidence" value="ECO:0007669"/>
    <property type="project" value="TreeGrafter"/>
</dbReference>
<gene>
    <name evidence="3" type="ORF">J1902_14215</name>
</gene>
<name>A0A939HH21_9MICC</name>
<reference evidence="3" key="1">
    <citation type="submission" date="2021-03" db="EMBL/GenBank/DDBJ databases">
        <title>A new species, PO-11, isolated from a karst cave deposit.</title>
        <authorList>
            <person name="Zhaoxiaoyong W."/>
        </authorList>
    </citation>
    <scope>NUCLEOTIDE SEQUENCE</scope>
    <source>
        <strain evidence="3">PO-11</strain>
    </source>
</reference>